<feature type="region of interest" description="Disordered" evidence="1">
    <location>
        <begin position="85"/>
        <end position="134"/>
    </location>
</feature>
<accession>A0A8B6ENH1</accession>
<dbReference type="Proteomes" id="UP000596742">
    <property type="component" value="Unassembled WGS sequence"/>
</dbReference>
<dbReference type="AlphaFoldDB" id="A0A8B6ENH1"/>
<feature type="compositionally biased region" description="Basic and acidic residues" evidence="1">
    <location>
        <begin position="85"/>
        <end position="95"/>
    </location>
</feature>
<protein>
    <submittedName>
        <fullName evidence="2">Uncharacterized protein</fullName>
    </submittedName>
</protein>
<dbReference type="EMBL" id="UYJE01005466">
    <property type="protein sequence ID" value="VDI37567.1"/>
    <property type="molecule type" value="Genomic_DNA"/>
</dbReference>
<evidence type="ECO:0000313" key="2">
    <source>
        <dbReference type="EMBL" id="VDI37567.1"/>
    </source>
</evidence>
<proteinExistence type="predicted"/>
<gene>
    <name evidence="2" type="ORF">MGAL_10B086415</name>
</gene>
<reference evidence="2" key="1">
    <citation type="submission" date="2018-11" db="EMBL/GenBank/DDBJ databases">
        <authorList>
            <person name="Alioto T."/>
            <person name="Alioto T."/>
        </authorList>
    </citation>
    <scope>NUCLEOTIDE SEQUENCE</scope>
</reference>
<evidence type="ECO:0000256" key="1">
    <source>
        <dbReference type="SAM" id="MobiDB-lite"/>
    </source>
</evidence>
<organism evidence="2 3">
    <name type="scientific">Mytilus galloprovincialis</name>
    <name type="common">Mediterranean mussel</name>
    <dbReference type="NCBI Taxonomy" id="29158"/>
    <lineage>
        <taxon>Eukaryota</taxon>
        <taxon>Metazoa</taxon>
        <taxon>Spiralia</taxon>
        <taxon>Lophotrochozoa</taxon>
        <taxon>Mollusca</taxon>
        <taxon>Bivalvia</taxon>
        <taxon>Autobranchia</taxon>
        <taxon>Pteriomorphia</taxon>
        <taxon>Mytilida</taxon>
        <taxon>Mytiloidea</taxon>
        <taxon>Mytilidae</taxon>
        <taxon>Mytilinae</taxon>
        <taxon>Mytilus</taxon>
    </lineage>
</organism>
<feature type="region of interest" description="Disordered" evidence="1">
    <location>
        <begin position="22"/>
        <end position="49"/>
    </location>
</feature>
<name>A0A8B6ENH1_MYTGA</name>
<comment type="caution">
    <text evidence="2">The sequence shown here is derived from an EMBL/GenBank/DDBJ whole genome shotgun (WGS) entry which is preliminary data.</text>
</comment>
<feature type="compositionally biased region" description="Basic and acidic residues" evidence="1">
    <location>
        <begin position="118"/>
        <end position="134"/>
    </location>
</feature>
<sequence length="134" mass="15979">MWLGMKARSLLKEMKRKVEFEKKKKNDEKEDLVPKTIFEDQRSDTRTQKEGYTSNEMLHNVVSSQTNRHGETDPPELRKRIIEDNKYHSITRQDIDTGSTYPDHHIDQNTVDTEETEEQKKKESKRKEKPYVLT</sequence>
<keyword evidence="3" id="KW-1185">Reference proteome</keyword>
<evidence type="ECO:0000313" key="3">
    <source>
        <dbReference type="Proteomes" id="UP000596742"/>
    </source>
</evidence>